<protein>
    <submittedName>
        <fullName evidence="1">Uncharacterized protein</fullName>
    </submittedName>
</protein>
<sequence length="220" mass="25202">MILTDSLFIGSVNNGQILSLIMLPNTKHIKGSKNNQAEIDAKNAMNNVLAYHSIKKIATGRLSLNEDKKVQFFANSPFKSDSIDGTYFDFQNADKRYTKEKLTALKGDKELNNRQLEYLDSHLITHCWVAIHNGIAVGMVAFPVINSNKSYDPNFEKYKSLARKALQWLGYVVSCDLVLNPKNDQLEIYNIHKEYEKKDVTIPYFTRRIPTTKNLRFNHA</sequence>
<dbReference type="Proteomes" id="UP000569202">
    <property type="component" value="Unassembled WGS sequence"/>
</dbReference>
<evidence type="ECO:0000313" key="2">
    <source>
        <dbReference type="Proteomes" id="UP000569202"/>
    </source>
</evidence>
<accession>A0A7Y2WCW0</accession>
<name>A0A7Y2WCW0_9GAMM</name>
<gene>
    <name evidence="1" type="ORF">HLH17_16345</name>
</gene>
<reference evidence="1 2" key="1">
    <citation type="submission" date="2020-04" db="EMBL/GenBank/DDBJ databases">
        <title>Acinetobacter Taxon 24.</title>
        <authorList>
            <person name="Nemec A."/>
            <person name="Radolfova-Krizova L."/>
            <person name="Higgins P.G."/>
            <person name="Spanelova P."/>
        </authorList>
    </citation>
    <scope>NUCLEOTIDE SEQUENCE [LARGE SCALE GENOMIC DNA]</scope>
    <source>
        <strain evidence="1 2">ANC 5380</strain>
    </source>
</reference>
<comment type="caution">
    <text evidence="1">The sequence shown here is derived from an EMBL/GenBank/DDBJ whole genome shotgun (WGS) entry which is preliminary data.</text>
</comment>
<dbReference type="EMBL" id="JABERL010000068">
    <property type="protein sequence ID" value="NNH79188.1"/>
    <property type="molecule type" value="Genomic_DNA"/>
</dbReference>
<proteinExistence type="predicted"/>
<dbReference type="AlphaFoldDB" id="A0A7Y2WCW0"/>
<dbReference type="RefSeq" id="WP_171541247.1">
    <property type="nucleotide sequence ID" value="NZ_JABERL010000068.1"/>
</dbReference>
<organism evidence="1 2">
    <name type="scientific">Acinetobacter terrae</name>
    <dbReference type="NCBI Taxonomy" id="2731247"/>
    <lineage>
        <taxon>Bacteria</taxon>
        <taxon>Pseudomonadati</taxon>
        <taxon>Pseudomonadota</taxon>
        <taxon>Gammaproteobacteria</taxon>
        <taxon>Moraxellales</taxon>
        <taxon>Moraxellaceae</taxon>
        <taxon>Acinetobacter</taxon>
        <taxon>Acinetobacter Taxon 24</taxon>
    </lineage>
</organism>
<evidence type="ECO:0000313" key="1">
    <source>
        <dbReference type="EMBL" id="NNH79188.1"/>
    </source>
</evidence>